<feature type="transmembrane region" description="Helical" evidence="1">
    <location>
        <begin position="20"/>
        <end position="42"/>
    </location>
</feature>
<reference evidence="3" key="1">
    <citation type="journal article" date="2019" name="Int. J. Syst. Evol. Microbiol.">
        <title>The Global Catalogue of Microorganisms (GCM) 10K type strain sequencing project: providing services to taxonomists for standard genome sequencing and annotation.</title>
        <authorList>
            <consortium name="The Broad Institute Genomics Platform"/>
            <consortium name="The Broad Institute Genome Sequencing Center for Infectious Disease"/>
            <person name="Wu L."/>
            <person name="Ma J."/>
        </authorList>
    </citation>
    <scope>NUCLEOTIDE SEQUENCE [LARGE SCALE GENOMIC DNA]</scope>
    <source>
        <strain evidence="3">CGMCC 1.18439</strain>
    </source>
</reference>
<dbReference type="EMBL" id="BNAL01000009">
    <property type="protein sequence ID" value="GHF99897.1"/>
    <property type="molecule type" value="Genomic_DNA"/>
</dbReference>
<proteinExistence type="predicted"/>
<protein>
    <recommendedName>
        <fullName evidence="4">DUF1622 domain-containing protein</fullName>
    </recommendedName>
</protein>
<dbReference type="RefSeq" id="WP_189642575.1">
    <property type="nucleotide sequence ID" value="NZ_BNAL01000009.1"/>
</dbReference>
<dbReference type="PANTHER" id="PTHR38468">
    <property type="entry name" value="SLL0939 PROTEIN"/>
    <property type="match status" value="1"/>
</dbReference>
<sequence>MSLEPLTESLQHWVMGAAHLVASLAEISAVLIVAAALLEAAWRSVRVFAQRDRVLDEVKESLRLQLGRWLAIALEFLLAADVLLTAVAPTWDEIGKLAAIATIRTALNYFLQKEIEAHERQHGRTSHPEHT</sequence>
<evidence type="ECO:0008006" key="4">
    <source>
        <dbReference type="Google" id="ProtNLM"/>
    </source>
</evidence>
<keyword evidence="3" id="KW-1185">Reference proteome</keyword>
<gene>
    <name evidence="2" type="ORF">GCM10017783_09920</name>
</gene>
<evidence type="ECO:0000313" key="3">
    <source>
        <dbReference type="Proteomes" id="UP000632154"/>
    </source>
</evidence>
<evidence type="ECO:0000313" key="2">
    <source>
        <dbReference type="EMBL" id="GHF99897.1"/>
    </source>
</evidence>
<dbReference type="InterPro" id="IPR012427">
    <property type="entry name" value="DUF1622"/>
</dbReference>
<dbReference type="Proteomes" id="UP000632154">
    <property type="component" value="Unassembled WGS sequence"/>
</dbReference>
<keyword evidence="1" id="KW-0472">Membrane</keyword>
<keyword evidence="1" id="KW-1133">Transmembrane helix</keyword>
<dbReference type="Pfam" id="PF07784">
    <property type="entry name" value="DUF1622"/>
    <property type="match status" value="1"/>
</dbReference>
<accession>A0ABQ3K2U2</accession>
<dbReference type="PANTHER" id="PTHR38468:SF1">
    <property type="entry name" value="SLL0939 PROTEIN"/>
    <property type="match status" value="1"/>
</dbReference>
<organism evidence="2 3">
    <name type="scientific">Deinococcus piscis</name>
    <dbReference type="NCBI Taxonomy" id="394230"/>
    <lineage>
        <taxon>Bacteria</taxon>
        <taxon>Thermotogati</taxon>
        <taxon>Deinococcota</taxon>
        <taxon>Deinococci</taxon>
        <taxon>Deinococcales</taxon>
        <taxon>Deinococcaceae</taxon>
        <taxon>Deinococcus</taxon>
    </lineage>
</organism>
<evidence type="ECO:0000256" key="1">
    <source>
        <dbReference type="SAM" id="Phobius"/>
    </source>
</evidence>
<name>A0ABQ3K2U2_9DEIO</name>
<keyword evidence="1" id="KW-0812">Transmembrane</keyword>
<comment type="caution">
    <text evidence="2">The sequence shown here is derived from an EMBL/GenBank/DDBJ whole genome shotgun (WGS) entry which is preliminary data.</text>
</comment>